<feature type="region of interest" description="Disordered" evidence="1">
    <location>
        <begin position="1"/>
        <end position="21"/>
    </location>
</feature>
<accession>A0A6J4J8K6</accession>
<sequence>EPGGAGDGGHRRGRAPPPDAS</sequence>
<evidence type="ECO:0000313" key="2">
    <source>
        <dbReference type="EMBL" id="CAA9270917.1"/>
    </source>
</evidence>
<dbReference type="EMBL" id="CADCTP010000265">
    <property type="protein sequence ID" value="CAA9270917.1"/>
    <property type="molecule type" value="Genomic_DNA"/>
</dbReference>
<name>A0A6J4J8K6_9ACTN</name>
<feature type="non-terminal residue" evidence="2">
    <location>
        <position position="1"/>
    </location>
</feature>
<reference evidence="2" key="1">
    <citation type="submission" date="2020-02" db="EMBL/GenBank/DDBJ databases">
        <authorList>
            <person name="Meier V. D."/>
        </authorList>
    </citation>
    <scope>NUCLEOTIDE SEQUENCE</scope>
    <source>
        <strain evidence="2">AVDCRST_MAG41</strain>
    </source>
</reference>
<proteinExistence type="predicted"/>
<dbReference type="AlphaFoldDB" id="A0A6J4J8K6"/>
<protein>
    <submittedName>
        <fullName evidence="2">Uncharacterized protein</fullName>
    </submittedName>
</protein>
<feature type="non-terminal residue" evidence="2">
    <location>
        <position position="21"/>
    </location>
</feature>
<gene>
    <name evidence="2" type="ORF">AVDCRST_MAG41-2898</name>
</gene>
<evidence type="ECO:0000256" key="1">
    <source>
        <dbReference type="SAM" id="MobiDB-lite"/>
    </source>
</evidence>
<organism evidence="2">
    <name type="scientific">uncultured Mycobacteriales bacterium</name>
    <dbReference type="NCBI Taxonomy" id="581187"/>
    <lineage>
        <taxon>Bacteria</taxon>
        <taxon>Bacillati</taxon>
        <taxon>Actinomycetota</taxon>
        <taxon>Actinomycetes</taxon>
        <taxon>Mycobacteriales</taxon>
        <taxon>environmental samples</taxon>
    </lineage>
</organism>